<organism evidence="3 4">
    <name type="scientific">Flavobacterium succinicans</name>
    <dbReference type="NCBI Taxonomy" id="29536"/>
    <lineage>
        <taxon>Bacteria</taxon>
        <taxon>Pseudomonadati</taxon>
        <taxon>Bacteroidota</taxon>
        <taxon>Flavobacteriia</taxon>
        <taxon>Flavobacteriales</taxon>
        <taxon>Flavobacteriaceae</taxon>
        <taxon>Flavobacterium</taxon>
    </lineage>
</organism>
<evidence type="ECO:0000256" key="1">
    <source>
        <dbReference type="SAM" id="MobiDB-lite"/>
    </source>
</evidence>
<dbReference type="EMBL" id="FOUT01000001">
    <property type="protein sequence ID" value="SFM49454.1"/>
    <property type="molecule type" value="Genomic_DNA"/>
</dbReference>
<gene>
    <name evidence="3" type="ORF">SAMN05444143_101281</name>
</gene>
<feature type="region of interest" description="Disordered" evidence="1">
    <location>
        <begin position="41"/>
        <end position="79"/>
    </location>
</feature>
<keyword evidence="2" id="KW-0732">Signal</keyword>
<dbReference type="AlphaFoldDB" id="A0A1I4RAX9"/>
<evidence type="ECO:0000313" key="4">
    <source>
        <dbReference type="Proteomes" id="UP000182961"/>
    </source>
</evidence>
<dbReference type="RefSeq" id="WP_024980660.1">
    <property type="nucleotide sequence ID" value="NZ_CBCRUM010000001.1"/>
</dbReference>
<proteinExistence type="predicted"/>
<accession>A0A1I4RAX9</accession>
<feature type="signal peptide" evidence="2">
    <location>
        <begin position="1"/>
        <end position="25"/>
    </location>
</feature>
<feature type="chain" id="PRO_5010351097" evidence="2">
    <location>
        <begin position="26"/>
        <end position="79"/>
    </location>
</feature>
<sequence>MKKAILTIGLFTLVMGLTSFTSTEAKSSVGKEINLLEISGSQSAGRNKKVDISGSQSAGMNKKVDISGSQSAGRNKKVD</sequence>
<name>A0A1I4RAX9_9FLAO</name>
<reference evidence="4" key="1">
    <citation type="submission" date="2016-10" db="EMBL/GenBank/DDBJ databases">
        <authorList>
            <person name="Varghese N."/>
            <person name="Submissions S."/>
        </authorList>
    </citation>
    <scope>NUCLEOTIDE SEQUENCE [LARGE SCALE GENOMIC DNA]</scope>
    <source>
        <strain evidence="4">DSM 4002</strain>
    </source>
</reference>
<evidence type="ECO:0000313" key="3">
    <source>
        <dbReference type="EMBL" id="SFM49454.1"/>
    </source>
</evidence>
<keyword evidence="4" id="KW-1185">Reference proteome</keyword>
<evidence type="ECO:0000256" key="2">
    <source>
        <dbReference type="SAM" id="SignalP"/>
    </source>
</evidence>
<dbReference type="eggNOG" id="ENOG502ZY8C">
    <property type="taxonomic scope" value="Bacteria"/>
</dbReference>
<protein>
    <submittedName>
        <fullName evidence="3">Uncharacterized protein</fullName>
    </submittedName>
</protein>
<dbReference type="Proteomes" id="UP000182961">
    <property type="component" value="Unassembled WGS sequence"/>
</dbReference>